<feature type="region of interest" description="Disordered" evidence="1">
    <location>
        <begin position="1"/>
        <end position="35"/>
    </location>
</feature>
<proteinExistence type="predicted"/>
<evidence type="ECO:0000313" key="3">
    <source>
        <dbReference type="Proteomes" id="UP000006052"/>
    </source>
</evidence>
<protein>
    <submittedName>
        <fullName evidence="2">Uncharacterized protein</fullName>
    </submittedName>
</protein>
<reference evidence="3" key="1">
    <citation type="journal article" date="2013" name="Stand. Genomic Sci.">
        <title>Complete genome sequence of the bile-resistant pigment-producing anaerobe Alistipes finegoldii type strain (AHN2437(T)).</title>
        <authorList>
            <person name="Mavromatis K."/>
            <person name="Stackebrandt E."/>
            <person name="Munk C."/>
            <person name="Lapidus A."/>
            <person name="Nolan M."/>
            <person name="Lucas S."/>
            <person name="Hammon N."/>
            <person name="Deshpande S."/>
            <person name="Cheng J.F."/>
            <person name="Tapia R."/>
            <person name="Goodwin L.A."/>
            <person name="Pitluck S."/>
            <person name="Liolios K."/>
            <person name="Pagani I."/>
            <person name="Ivanova N."/>
            <person name="Mikhailova N."/>
            <person name="Huntemann M."/>
            <person name="Pati A."/>
            <person name="Chen A."/>
            <person name="Palaniappan K."/>
            <person name="Land M."/>
            <person name="Hauser L."/>
            <person name="Rohde M."/>
            <person name="Gronow S."/>
            <person name="Goker M."/>
            <person name="Detter J.C."/>
            <person name="Bristow J."/>
            <person name="Eisen J.A."/>
            <person name="Markowitz V."/>
            <person name="Hugenholtz P."/>
            <person name="Kyrpides N.C."/>
            <person name="Klenk H.P."/>
            <person name="Woyke T."/>
        </authorList>
    </citation>
    <scope>NUCLEOTIDE SEQUENCE</scope>
    <source>
        <strain evidence="3">DSM 17242 / JCM 16770 / AHN 2437 / CCUG 46020 / CIP 107999</strain>
    </source>
</reference>
<dbReference type="HOGENOM" id="CLU_3113807_0_0_10"/>
<name>I3YQZ3_ALIFI</name>
<dbReference type="EMBL" id="CP003274">
    <property type="protein sequence ID" value="AFL79411.1"/>
    <property type="molecule type" value="Genomic_DNA"/>
</dbReference>
<dbReference type="KEGG" id="afd:Alfi_3175"/>
<accession>I3YQZ3</accession>
<evidence type="ECO:0000256" key="1">
    <source>
        <dbReference type="SAM" id="MobiDB-lite"/>
    </source>
</evidence>
<organism evidence="2 3">
    <name type="scientific">Alistipes finegoldii (strain DSM 17242 / JCM 16770 / CCUG 46020 / CIP 107999 / KCTC 15236 / AHN 2437)</name>
    <dbReference type="NCBI Taxonomy" id="679935"/>
    <lineage>
        <taxon>Bacteria</taxon>
        <taxon>Pseudomonadati</taxon>
        <taxon>Bacteroidota</taxon>
        <taxon>Bacteroidia</taxon>
        <taxon>Bacteroidales</taxon>
        <taxon>Rikenellaceae</taxon>
        <taxon>Alistipes</taxon>
    </lineage>
</organism>
<evidence type="ECO:0000313" key="2">
    <source>
        <dbReference type="EMBL" id="AFL79411.1"/>
    </source>
</evidence>
<gene>
    <name evidence="2" type="ordered locus">Alfi_3175</name>
</gene>
<sequence>MFLLQFNMPDRLPRGGRPRLQVRPPRNPRLGGKCRRHSVRNGMLKSNKDT</sequence>
<dbReference type="AlphaFoldDB" id="I3YQZ3"/>
<dbReference type="Proteomes" id="UP000006052">
    <property type="component" value="Chromosome"/>
</dbReference>